<gene>
    <name evidence="2" type="ORF">Anapl_16865</name>
</gene>
<dbReference type="HOGENOM" id="CLU_164417_0_0_1"/>
<feature type="region of interest" description="Disordered" evidence="1">
    <location>
        <begin position="1"/>
        <end position="32"/>
    </location>
</feature>
<name>R0L0P5_ANAPL</name>
<organism evidence="2 3">
    <name type="scientific">Anas platyrhynchos</name>
    <name type="common">Mallard</name>
    <name type="synonym">Anas boschas</name>
    <dbReference type="NCBI Taxonomy" id="8839"/>
    <lineage>
        <taxon>Eukaryota</taxon>
        <taxon>Metazoa</taxon>
        <taxon>Chordata</taxon>
        <taxon>Craniata</taxon>
        <taxon>Vertebrata</taxon>
        <taxon>Euteleostomi</taxon>
        <taxon>Archelosauria</taxon>
        <taxon>Archosauria</taxon>
        <taxon>Dinosauria</taxon>
        <taxon>Saurischia</taxon>
        <taxon>Theropoda</taxon>
        <taxon>Coelurosauria</taxon>
        <taxon>Aves</taxon>
        <taxon>Neognathae</taxon>
        <taxon>Galloanserae</taxon>
        <taxon>Anseriformes</taxon>
        <taxon>Anatidae</taxon>
        <taxon>Anatinae</taxon>
        <taxon>Anas</taxon>
    </lineage>
</organism>
<dbReference type="AlphaFoldDB" id="R0L0P5"/>
<accession>R0L0P5</accession>
<reference evidence="3" key="1">
    <citation type="journal article" date="2013" name="Nat. Genet.">
        <title>The duck genome and transcriptome provide insight into an avian influenza virus reservoir species.</title>
        <authorList>
            <person name="Huang Y."/>
            <person name="Li Y."/>
            <person name="Burt D.W."/>
            <person name="Chen H."/>
            <person name="Zhang Y."/>
            <person name="Qian W."/>
            <person name="Kim H."/>
            <person name="Gan S."/>
            <person name="Zhao Y."/>
            <person name="Li J."/>
            <person name="Yi K."/>
            <person name="Feng H."/>
            <person name="Zhu P."/>
            <person name="Li B."/>
            <person name="Liu Q."/>
            <person name="Fairley S."/>
            <person name="Magor K.E."/>
            <person name="Du Z."/>
            <person name="Hu X."/>
            <person name="Goodman L."/>
            <person name="Tafer H."/>
            <person name="Vignal A."/>
            <person name="Lee T."/>
            <person name="Kim K.W."/>
            <person name="Sheng Z."/>
            <person name="An Y."/>
            <person name="Searle S."/>
            <person name="Herrero J."/>
            <person name="Groenen M.A."/>
            <person name="Crooijmans R.P."/>
            <person name="Faraut T."/>
            <person name="Cai Q."/>
            <person name="Webster R.G."/>
            <person name="Aldridge J.R."/>
            <person name="Warren W.C."/>
            <person name="Bartschat S."/>
            <person name="Kehr S."/>
            <person name="Marz M."/>
            <person name="Stadler P.F."/>
            <person name="Smith J."/>
            <person name="Kraus R.H."/>
            <person name="Zhao Y."/>
            <person name="Ren L."/>
            <person name="Fei J."/>
            <person name="Morisson M."/>
            <person name="Kaiser P."/>
            <person name="Griffin D.K."/>
            <person name="Rao M."/>
            <person name="Pitel F."/>
            <person name="Wang J."/>
            <person name="Li N."/>
        </authorList>
    </citation>
    <scope>NUCLEOTIDE SEQUENCE [LARGE SCALE GENOMIC DNA]</scope>
</reference>
<feature type="region of interest" description="Disordered" evidence="1">
    <location>
        <begin position="68"/>
        <end position="97"/>
    </location>
</feature>
<feature type="non-terminal residue" evidence="2">
    <location>
        <position position="123"/>
    </location>
</feature>
<dbReference type="EMBL" id="KB744475">
    <property type="protein sequence ID" value="EOA94994.1"/>
    <property type="molecule type" value="Genomic_DNA"/>
</dbReference>
<evidence type="ECO:0000313" key="3">
    <source>
        <dbReference type="Proteomes" id="UP000296049"/>
    </source>
</evidence>
<keyword evidence="3" id="KW-1185">Reference proteome</keyword>
<feature type="compositionally biased region" description="Basic and acidic residues" evidence="1">
    <location>
        <begin position="70"/>
        <end position="87"/>
    </location>
</feature>
<evidence type="ECO:0000313" key="2">
    <source>
        <dbReference type="EMBL" id="EOA94994.1"/>
    </source>
</evidence>
<dbReference type="Proteomes" id="UP000296049">
    <property type="component" value="Unassembled WGS sequence"/>
</dbReference>
<evidence type="ECO:0000256" key="1">
    <source>
        <dbReference type="SAM" id="MobiDB-lite"/>
    </source>
</evidence>
<proteinExistence type="predicted"/>
<feature type="compositionally biased region" description="Polar residues" evidence="1">
    <location>
        <begin position="1"/>
        <end position="16"/>
    </location>
</feature>
<sequence length="123" mass="13654">MSNGRKLSRSGSNQSPPKIFPPGTVSSDSSSALTVENVKRLEKEYATSKEAFNNKKIQDYIKQSNLALSSKEKSRKTSTDLVWKEEPEGASSSFPQKWRENNNDVCWKTSAVISKKGKLLTGI</sequence>
<protein>
    <submittedName>
        <fullName evidence="2">Uncharacterized protein</fullName>
    </submittedName>
</protein>